<evidence type="ECO:0000313" key="2">
    <source>
        <dbReference type="EMBL" id="QDP41579.1"/>
    </source>
</evidence>
<dbReference type="GO" id="GO:0004672">
    <property type="term" value="F:protein kinase activity"/>
    <property type="evidence" value="ECO:0007669"/>
    <property type="project" value="InterPro"/>
</dbReference>
<dbReference type="InterPro" id="IPR000719">
    <property type="entry name" value="Prot_kinase_dom"/>
</dbReference>
<evidence type="ECO:0000313" key="3">
    <source>
        <dbReference type="Proteomes" id="UP000315215"/>
    </source>
</evidence>
<dbReference type="InterPro" id="IPR011009">
    <property type="entry name" value="Kinase-like_dom_sf"/>
</dbReference>
<name>A0A516KJN4_9BACI</name>
<dbReference type="PANTHER" id="PTHR21310">
    <property type="entry name" value="AMINOGLYCOSIDE PHOSPHOTRANSFERASE-RELATED-RELATED"/>
    <property type="match status" value="1"/>
</dbReference>
<dbReference type="Proteomes" id="UP000315215">
    <property type="component" value="Chromosome"/>
</dbReference>
<dbReference type="InterPro" id="IPR002575">
    <property type="entry name" value="Aminoglycoside_PTrfase"/>
</dbReference>
<gene>
    <name evidence="2" type="ORF">FN924_16215</name>
</gene>
<dbReference type="Gene3D" id="3.30.200.20">
    <property type="entry name" value="Phosphorylase Kinase, domain 1"/>
    <property type="match status" value="1"/>
</dbReference>
<sequence>MKAGWERSNELIIPTMEIVRNILKPFLKEKVVLHIQPLSGGLNNSNIKITTDTNESFVLRIYSKNSKSIEIERKILNLVKDKVPVPQVLYIDSSCSVLKHPFLILSWVNGTQLSEVMSEKSPKNTSSIGNAVGKALSQIHKVKFAEPGFFDEELKITQNVKLNADTFLMYIEESLLLGYGNKHIGMELCNEVLRFSKEKSHLINNLEEQNSLVHSDFNPLNILVEDRDRTINISGILDWEYAFSGCPLMDIANFLRYEKVSSPELLNEFIVSYKGNGGILPDKWLQKAKLLDLISLCGLLNRKIIGEVRVKDIKRLILNTIDEWESYETIEKVLV</sequence>
<dbReference type="KEGG" id="aqt:FN924_16215"/>
<reference evidence="2 3" key="1">
    <citation type="submission" date="2019-07" db="EMBL/GenBank/DDBJ databases">
        <authorList>
            <person name="Li J."/>
        </authorList>
    </citation>
    <scope>NUCLEOTIDE SEQUENCE [LARGE SCALE GENOMIC DNA]</scope>
    <source>
        <strain evidence="2 3">TKL69</strain>
    </source>
</reference>
<protein>
    <submittedName>
        <fullName evidence="2">Aminoglycoside phosphotransferase family protein</fullName>
    </submittedName>
</protein>
<dbReference type="Pfam" id="PF01636">
    <property type="entry name" value="APH"/>
    <property type="match status" value="1"/>
</dbReference>
<feature type="domain" description="Protein kinase" evidence="1">
    <location>
        <begin position="32"/>
        <end position="335"/>
    </location>
</feature>
<dbReference type="EMBL" id="CP041666">
    <property type="protein sequence ID" value="QDP41579.1"/>
    <property type="molecule type" value="Genomic_DNA"/>
</dbReference>
<evidence type="ECO:0000259" key="1">
    <source>
        <dbReference type="PROSITE" id="PS50011"/>
    </source>
</evidence>
<keyword evidence="3" id="KW-1185">Reference proteome</keyword>
<keyword evidence="2" id="KW-0808">Transferase</keyword>
<dbReference type="AlphaFoldDB" id="A0A516KJN4"/>
<dbReference type="PROSITE" id="PS50011">
    <property type="entry name" value="PROTEIN_KINASE_DOM"/>
    <property type="match status" value="1"/>
</dbReference>
<dbReference type="InterPro" id="IPR051678">
    <property type="entry name" value="AGP_Transferase"/>
</dbReference>
<dbReference type="GO" id="GO:0005524">
    <property type="term" value="F:ATP binding"/>
    <property type="evidence" value="ECO:0007669"/>
    <property type="project" value="InterPro"/>
</dbReference>
<accession>A0A516KJN4</accession>
<dbReference type="RefSeq" id="WP_143896264.1">
    <property type="nucleotide sequence ID" value="NZ_CP041666.1"/>
</dbReference>
<proteinExistence type="predicted"/>
<dbReference type="SUPFAM" id="SSF56112">
    <property type="entry name" value="Protein kinase-like (PK-like)"/>
    <property type="match status" value="1"/>
</dbReference>
<dbReference type="OrthoDB" id="9800774at2"/>
<dbReference type="Gene3D" id="3.90.1200.10">
    <property type="match status" value="1"/>
</dbReference>
<organism evidence="2 3">
    <name type="scientific">Radiobacillus deserti</name>
    <dbReference type="NCBI Taxonomy" id="2594883"/>
    <lineage>
        <taxon>Bacteria</taxon>
        <taxon>Bacillati</taxon>
        <taxon>Bacillota</taxon>
        <taxon>Bacilli</taxon>
        <taxon>Bacillales</taxon>
        <taxon>Bacillaceae</taxon>
        <taxon>Radiobacillus</taxon>
    </lineage>
</organism>